<comment type="caution">
    <text evidence="1">The sequence shown here is derived from an EMBL/GenBank/DDBJ whole genome shotgun (WGS) entry which is preliminary data.</text>
</comment>
<evidence type="ECO:0000313" key="1">
    <source>
        <dbReference type="EMBL" id="PME56740.1"/>
    </source>
</evidence>
<proteinExistence type="predicted"/>
<reference evidence="2" key="1">
    <citation type="submission" date="2016-07" db="EMBL/GenBank/DDBJ databases">
        <title>Nontailed viruses are major unrecognized killers of bacteria in the ocean.</title>
        <authorList>
            <person name="Kauffman K."/>
            <person name="Hussain F."/>
            <person name="Yang J."/>
            <person name="Arevalo P."/>
            <person name="Brown J."/>
            <person name="Cutler M."/>
            <person name="Kelly L."/>
            <person name="Polz M.F."/>
        </authorList>
    </citation>
    <scope>NUCLEOTIDE SEQUENCE [LARGE SCALE GENOMIC DNA]</scope>
    <source>
        <strain evidence="2">10N.286.55.C1</strain>
    </source>
</reference>
<gene>
    <name evidence="1" type="ORF">BCV30_18685</name>
</gene>
<dbReference type="EMBL" id="MCSI01000172">
    <property type="protein sequence ID" value="PME56740.1"/>
    <property type="molecule type" value="Genomic_DNA"/>
</dbReference>
<name>A0A1B9QKD9_9VIBR</name>
<dbReference type="Proteomes" id="UP000235778">
    <property type="component" value="Unassembled WGS sequence"/>
</dbReference>
<organism evidence="1 2">
    <name type="scientific">Vibrio lentus</name>
    <dbReference type="NCBI Taxonomy" id="136468"/>
    <lineage>
        <taxon>Bacteria</taxon>
        <taxon>Pseudomonadati</taxon>
        <taxon>Pseudomonadota</taxon>
        <taxon>Gammaproteobacteria</taxon>
        <taxon>Vibrionales</taxon>
        <taxon>Vibrionaceae</taxon>
        <taxon>Vibrio</taxon>
    </lineage>
</organism>
<sequence>MLIISLTIEQIFVVFSINFIDPAMDKRNIQVLLILRLRGALAISEGKMRMAFGHILFSKLSARWLSIFSMSIKGVTLFNGFISY</sequence>
<dbReference type="AlphaFoldDB" id="A0A1B9QKD9"/>
<evidence type="ECO:0000313" key="2">
    <source>
        <dbReference type="Proteomes" id="UP000235778"/>
    </source>
</evidence>
<protein>
    <submittedName>
        <fullName evidence="1">Uncharacterized protein</fullName>
    </submittedName>
</protein>
<accession>A0A1B9QKD9</accession>